<comment type="caution">
    <text evidence="1">The sequence shown here is derived from an EMBL/GenBank/DDBJ whole genome shotgun (WGS) entry which is preliminary data.</text>
</comment>
<keyword evidence="2" id="KW-1185">Reference proteome</keyword>
<evidence type="ECO:0000313" key="2">
    <source>
        <dbReference type="Proteomes" id="UP000622547"/>
    </source>
</evidence>
<protein>
    <recommendedName>
        <fullName evidence="3">Nucleoside 2-deoxyribosyltransferase-like protein</fullName>
    </recommendedName>
</protein>
<dbReference type="AlphaFoldDB" id="A0A8J3XI07"/>
<sequence>MIQVEAPKEFDGQARSIFLAGGITDCPDWQAEVAAGLADLPVAVLNPRRAAFEDSPEAAAEQIGWEYRHLAACDLVLFWFPGSRSVQPIALYELGMWAGRTKPIVVGADPAYARRLDVTIQLSHVRPGLVVHDSLDETVAAARTALQGLPGL</sequence>
<dbReference type="RefSeq" id="WP_204078028.1">
    <property type="nucleotide sequence ID" value="NZ_BAABHI010000019.1"/>
</dbReference>
<dbReference type="Gene3D" id="3.40.50.450">
    <property type="match status" value="1"/>
</dbReference>
<gene>
    <name evidence="1" type="ORF">Pph01_76100</name>
</gene>
<proteinExistence type="predicted"/>
<accession>A0A8J3XI07</accession>
<reference evidence="1 2" key="1">
    <citation type="submission" date="2021-01" db="EMBL/GenBank/DDBJ databases">
        <title>Whole genome shotgun sequence of Planotetraspora phitsanulokensis NBRC 104273.</title>
        <authorList>
            <person name="Komaki H."/>
            <person name="Tamura T."/>
        </authorList>
    </citation>
    <scope>NUCLEOTIDE SEQUENCE [LARGE SCALE GENOMIC DNA]</scope>
    <source>
        <strain evidence="1 2">NBRC 104273</strain>
    </source>
</reference>
<name>A0A8J3XI07_9ACTN</name>
<evidence type="ECO:0000313" key="1">
    <source>
        <dbReference type="EMBL" id="GII42607.1"/>
    </source>
</evidence>
<evidence type="ECO:0008006" key="3">
    <source>
        <dbReference type="Google" id="ProtNLM"/>
    </source>
</evidence>
<dbReference type="Proteomes" id="UP000622547">
    <property type="component" value="Unassembled WGS sequence"/>
</dbReference>
<dbReference type="InterPro" id="IPR039470">
    <property type="entry name" value="Nuc_deoxyri_tr2"/>
</dbReference>
<dbReference type="EMBL" id="BOOP01000045">
    <property type="protein sequence ID" value="GII42607.1"/>
    <property type="molecule type" value="Genomic_DNA"/>
</dbReference>
<dbReference type="SUPFAM" id="SSF52309">
    <property type="entry name" value="N-(deoxy)ribosyltransferase-like"/>
    <property type="match status" value="1"/>
</dbReference>
<dbReference type="Pfam" id="PF15891">
    <property type="entry name" value="Nuc_deoxyri_tr2"/>
    <property type="match status" value="1"/>
</dbReference>
<organism evidence="1 2">
    <name type="scientific">Planotetraspora phitsanulokensis</name>
    <dbReference type="NCBI Taxonomy" id="575192"/>
    <lineage>
        <taxon>Bacteria</taxon>
        <taxon>Bacillati</taxon>
        <taxon>Actinomycetota</taxon>
        <taxon>Actinomycetes</taxon>
        <taxon>Streptosporangiales</taxon>
        <taxon>Streptosporangiaceae</taxon>
        <taxon>Planotetraspora</taxon>
    </lineage>
</organism>